<accession>A0ABX8R8K6</accession>
<name>A0ABX8R8K6_9CLOT</name>
<evidence type="ECO:0000313" key="2">
    <source>
        <dbReference type="Proteomes" id="UP000886818"/>
    </source>
</evidence>
<proteinExistence type="predicted"/>
<sequence>MKYYTIKDKYKNINKSPKMKKIIKSLQRQVSRKYEIIGKSYEKIMAVR</sequence>
<dbReference type="RefSeq" id="WP_218281831.1">
    <property type="nucleotide sequence ID" value="NZ_CP078093.1"/>
</dbReference>
<keyword evidence="2" id="KW-1185">Reference proteome</keyword>
<evidence type="ECO:0000313" key="1">
    <source>
        <dbReference type="EMBL" id="QXM05131.1"/>
    </source>
</evidence>
<dbReference type="EMBL" id="CP078093">
    <property type="protein sequence ID" value="QXM05131.1"/>
    <property type="molecule type" value="Genomic_DNA"/>
</dbReference>
<protein>
    <submittedName>
        <fullName evidence="1">Uncharacterized protein</fullName>
    </submittedName>
</protein>
<dbReference type="Proteomes" id="UP000886818">
    <property type="component" value="Chromosome"/>
</dbReference>
<reference evidence="1" key="1">
    <citation type="submission" date="2021-07" db="EMBL/GenBank/DDBJ databases">
        <title>Complete genome sequence of Crassaminicella sp. 143-21, isolated from a deep-sea hydrothermal vent.</title>
        <authorList>
            <person name="Li X."/>
        </authorList>
    </citation>
    <scope>NUCLEOTIDE SEQUENCE</scope>
    <source>
        <strain evidence="1">143-21</strain>
    </source>
</reference>
<organism evidence="1 2">
    <name type="scientific">Crassaminicella indica</name>
    <dbReference type="NCBI Taxonomy" id="2855394"/>
    <lineage>
        <taxon>Bacteria</taxon>
        <taxon>Bacillati</taxon>
        <taxon>Bacillota</taxon>
        <taxon>Clostridia</taxon>
        <taxon>Eubacteriales</taxon>
        <taxon>Clostridiaceae</taxon>
        <taxon>Crassaminicella</taxon>
    </lineage>
</organism>
<gene>
    <name evidence="1" type="ORF">KVH43_06895</name>
</gene>